<gene>
    <name evidence="1" type="ORF">N0V93_004319</name>
</gene>
<proteinExistence type="predicted"/>
<evidence type="ECO:0000313" key="2">
    <source>
        <dbReference type="Proteomes" id="UP001140453"/>
    </source>
</evidence>
<dbReference type="OrthoDB" id="412788at2759"/>
<dbReference type="Proteomes" id="UP001140453">
    <property type="component" value="Unassembled WGS sequence"/>
</dbReference>
<name>A0A9W8YSD1_9PEZI</name>
<protein>
    <submittedName>
        <fullName evidence="1">Uncharacterized protein</fullName>
    </submittedName>
</protein>
<organism evidence="1 2">
    <name type="scientific">Gnomoniopsis smithogilvyi</name>
    <dbReference type="NCBI Taxonomy" id="1191159"/>
    <lineage>
        <taxon>Eukaryota</taxon>
        <taxon>Fungi</taxon>
        <taxon>Dikarya</taxon>
        <taxon>Ascomycota</taxon>
        <taxon>Pezizomycotina</taxon>
        <taxon>Sordariomycetes</taxon>
        <taxon>Sordariomycetidae</taxon>
        <taxon>Diaporthales</taxon>
        <taxon>Gnomoniaceae</taxon>
        <taxon>Gnomoniopsis</taxon>
    </lineage>
</organism>
<reference evidence="1" key="1">
    <citation type="submission" date="2022-10" db="EMBL/GenBank/DDBJ databases">
        <title>Tapping the CABI collections for fungal endophytes: first genome assemblies for Collariella, Neodidymelliopsis, Ascochyta clinopodiicola, Didymella pomorum, Didymosphaeria variabile, Neocosmospora piperis and Neocucurbitaria cava.</title>
        <authorList>
            <person name="Hill R."/>
        </authorList>
    </citation>
    <scope>NUCLEOTIDE SEQUENCE</scope>
    <source>
        <strain evidence="1">IMI 355082</strain>
    </source>
</reference>
<dbReference type="EMBL" id="JAPEVB010000003">
    <property type="protein sequence ID" value="KAJ4390721.1"/>
    <property type="molecule type" value="Genomic_DNA"/>
</dbReference>
<keyword evidence="2" id="KW-1185">Reference proteome</keyword>
<dbReference type="AlphaFoldDB" id="A0A9W8YSD1"/>
<comment type="caution">
    <text evidence="1">The sequence shown here is derived from an EMBL/GenBank/DDBJ whole genome shotgun (WGS) entry which is preliminary data.</text>
</comment>
<sequence>MPGITANLEFLADLPLYKTEKPYGALLTNGAKHFAQGHRLDNIVFTHHSCNLIDVKNDESKTLSNNGFQIFRQHSDSMWNVNTLDGARRHREEIAAWLKNKLDAVFVHTYDLRTRLNDEADRDKVDVLDSLVVEPRARGAHNDVTLKSGPDIFFNHLIEGQMDFLKPGYRVRVIK</sequence>
<accession>A0A9W8YSD1</accession>
<evidence type="ECO:0000313" key="1">
    <source>
        <dbReference type="EMBL" id="KAJ4390721.1"/>
    </source>
</evidence>